<dbReference type="FunFam" id="1.10.555.10:FF:000025">
    <property type="entry name" value="Rho GTPase-activating protein 20"/>
    <property type="match status" value="1"/>
</dbReference>
<feature type="region of interest" description="Disordered" evidence="6">
    <location>
        <begin position="1224"/>
        <end position="1243"/>
    </location>
</feature>
<sequence>MTDLEVVGKTFGEDTGKMKTLAERRRSAPSLILDKALQKRPTTRLLALDSPRSTIPTVNCACEGAKLCAPYENLVPVPDNLRWNSFILKPSFLLLHNSPPSMEKLSPTKLVPGAKKVGNHCSSRDNRESPSASVDTCTFLSSFVCSSRTLLIDGRAELKRGLQRQERHLFLFNDLFVVAKIKYNNNFKIKNKIKLTDMWTASCVDEVGEGNTNAMKSFVLGWPTVNFVATFRYINLEKEKDYPKSIPLKIFAKDIGNCAYGSERDYQLWVNSGKEEAPYPLIGHEYPYGIKMSHLRDTALLTPGSKDSTTPFNLQEPFLMEQLPREMQCQFILKPSRLAAAQQLSGTFLPPAAVHGAWAIGAKRRLQASAELPQPPIGFPAMLIGIQSPEQAKAPGGWHVSTAPNSGHKTFKRRRSIINWAFWRGSSTHLDNLPTSPTSPMPGQLFGISLPNICENDNLPKPVLDMLFFLNQKGPLTKGIFRQSANVKSCRELKEKLNSGVEVHLDCESIFVIASVLKDFLRNIPGSIFSSDLYDHWVSVMDQGNDEEKINTVQRLLDQLPRANVVLLRYLFGVLHNIEQHSSSNQMTAFNLAVCVAPSILWPPTSSRPELENEFTKKVSLLIQFLIENCLRIFGEEITSLFREVSVRCDTRENASGILNNWIGFCEKQTHVCKHTGIGVFLESTAAEVKGASDPDISCFQLNDSSYDSLENELNEDVDAPCSDLVKKLGQGSRSMDSVLTLSDYDLDQPEVEGLLTLSDFDLAHSKDEDVQMKRPLESKPVNILVYTKIPLRDHARAPSAMCTPSYLSTAAANAAKSLRRHRRCSEPSIDYLDSKLSYLREFYQKKLRKSSCDTILSQKDEDYLKQNQPLQEEGKTCFKQSLVTGTDVSKKNPTTQNTKKKSLSGGEGNHTKLFPKSKPVAISVASYSPVSSQDHSKNQPFDVDTSGYSPPHTADALKGPRTHRRCSEPNIEDQNRKLTYLRGIYSKKQHKTSCEAGLLHGEEDYLKRHKSLQMEGQKLINQSLVMGIEVGKSSATNQNTEKVLPPKLNLCPRTSYSSLSSPGTSPSGSSVSSQDSAFSQISEHSVFTPTETSSPIDCTFQAQRKREELSPDFSNASHVSGMPGPSSGQACSRPAYTKKDTMEWHSQMHSVTLHPSTWLRNGVASLKNWSLKKKAKAARPEEKKTDSPKGPLEPPLHASGVPEANSLQEEQKDLPLKAAEGLAPMQSAQSCSSSPFQDSERHCSSPFSLVESRLKLCMKSHEEIEPGSQSSSGSLPWERASASSWTLEDVTSPDSGPTVVCDIEDRNILQKSNFLYLEGDLLTAFTLSVREKTTTTVLSQLHECC</sequence>
<feature type="region of interest" description="Disordered" evidence="6">
    <location>
        <begin position="1171"/>
        <end position="1210"/>
    </location>
</feature>
<dbReference type="InterPro" id="IPR047887">
    <property type="entry name" value="ARHGAP20_PH"/>
</dbReference>
<dbReference type="Gene3D" id="2.30.29.30">
    <property type="entry name" value="Pleckstrin-homology domain (PH domain)/Phosphotyrosine-binding domain (PTB)"/>
    <property type="match status" value="1"/>
</dbReference>
<dbReference type="Gene3D" id="1.10.555.10">
    <property type="entry name" value="Rho GTPase activation protein"/>
    <property type="match status" value="1"/>
</dbReference>
<dbReference type="EMBL" id="CM001266">
    <property type="protein sequence ID" value="EHH23407.1"/>
    <property type="molecule type" value="Genomic_DNA"/>
</dbReference>
<reference evidence="8" key="1">
    <citation type="journal article" date="2011" name="Nat. Biotechnol.">
        <title>Genome sequencing and comparison of two nonhuman primate animal models, the cynomolgus and Chinese rhesus macaques.</title>
        <authorList>
            <person name="Yan G."/>
            <person name="Zhang G."/>
            <person name="Fang X."/>
            <person name="Zhang Y."/>
            <person name="Li C."/>
            <person name="Ling F."/>
            <person name="Cooper D.N."/>
            <person name="Li Q."/>
            <person name="Li Y."/>
            <person name="van Gool A.J."/>
            <person name="Du H."/>
            <person name="Chen J."/>
            <person name="Chen R."/>
            <person name="Zhang P."/>
            <person name="Huang Z."/>
            <person name="Thompson J.R."/>
            <person name="Meng Y."/>
            <person name="Bai Y."/>
            <person name="Wang J."/>
            <person name="Zhuo M."/>
            <person name="Wang T."/>
            <person name="Huang Y."/>
            <person name="Wei L."/>
            <person name="Li J."/>
            <person name="Wang Z."/>
            <person name="Hu H."/>
            <person name="Yang P."/>
            <person name="Le L."/>
            <person name="Stenson P.D."/>
            <person name="Li B."/>
            <person name="Liu X."/>
            <person name="Ball E.V."/>
            <person name="An N."/>
            <person name="Huang Q."/>
            <person name="Zhang Y."/>
            <person name="Fan W."/>
            <person name="Zhang X."/>
            <person name="Li Y."/>
            <person name="Wang W."/>
            <person name="Katze M.G."/>
            <person name="Su B."/>
            <person name="Nielsen R."/>
            <person name="Yang H."/>
            <person name="Wang J."/>
            <person name="Wang X."/>
            <person name="Wang J."/>
        </authorList>
    </citation>
    <scope>NUCLEOTIDE SEQUENCE [LARGE SCALE GENOMIC DNA]</scope>
    <source>
        <strain evidence="8">CR-5</strain>
    </source>
</reference>
<dbReference type="FunFam" id="2.30.29.30:FF:000217">
    <property type="entry name" value="Rho GTPase activating protein 20"/>
    <property type="match status" value="1"/>
</dbReference>
<name>G7NBZ8_MACMU</name>
<keyword evidence="1" id="KW-0343">GTPase activation</keyword>
<dbReference type="GO" id="GO:0005096">
    <property type="term" value="F:GTPase activator activity"/>
    <property type="evidence" value="ECO:0007669"/>
    <property type="project" value="UniProtKB-KW"/>
</dbReference>
<feature type="compositionally biased region" description="Polar residues" evidence="6">
    <location>
        <begin position="1227"/>
        <end position="1238"/>
    </location>
</feature>
<dbReference type="Pfam" id="PF22286">
    <property type="entry name" value="RHG20_PH"/>
    <property type="match status" value="1"/>
</dbReference>
<comment type="function">
    <text evidence="3">GTPase activator for the Rho-type GTPases by converting them to an inactive GDP-bound state.</text>
</comment>
<protein>
    <recommendedName>
        <fullName evidence="4">Rho GTPase-activating protein 20</fullName>
    </recommendedName>
    <alternativeName>
        <fullName evidence="5">Rho-type GTPase-activating protein 20</fullName>
    </alternativeName>
</protein>
<feature type="region of interest" description="Disordered" evidence="6">
    <location>
        <begin position="928"/>
        <end position="969"/>
    </location>
</feature>
<dbReference type="Proteomes" id="UP000013456">
    <property type="component" value="Chromosome 14"/>
</dbReference>
<dbReference type="InterPro" id="IPR000198">
    <property type="entry name" value="RhoGAP_dom"/>
</dbReference>
<feature type="region of interest" description="Disordered" evidence="6">
    <location>
        <begin position="888"/>
        <end position="916"/>
    </location>
</feature>
<feature type="region of interest" description="Disordered" evidence="6">
    <location>
        <begin position="1055"/>
        <end position="1096"/>
    </location>
</feature>
<feature type="compositionally biased region" description="Polar residues" evidence="6">
    <location>
        <begin position="1084"/>
        <end position="1096"/>
    </location>
</feature>
<dbReference type="PANTHER" id="PTHR23179:SF28">
    <property type="entry name" value="RHO GTPASE-ACTIVATING PROTEIN 20"/>
    <property type="match status" value="1"/>
</dbReference>
<organism evidence="8">
    <name type="scientific">Macaca mulatta</name>
    <name type="common">Rhesus macaque</name>
    <dbReference type="NCBI Taxonomy" id="9544"/>
    <lineage>
        <taxon>Eukaryota</taxon>
        <taxon>Metazoa</taxon>
        <taxon>Chordata</taxon>
        <taxon>Craniata</taxon>
        <taxon>Vertebrata</taxon>
        <taxon>Euteleostomi</taxon>
        <taxon>Mammalia</taxon>
        <taxon>Eutheria</taxon>
        <taxon>Euarchontoglires</taxon>
        <taxon>Primates</taxon>
        <taxon>Haplorrhini</taxon>
        <taxon>Catarrhini</taxon>
        <taxon>Cercopithecidae</taxon>
        <taxon>Cercopithecinae</taxon>
        <taxon>Macaca</taxon>
    </lineage>
</organism>
<dbReference type="InterPro" id="IPR011993">
    <property type="entry name" value="PH-like_dom_sf"/>
</dbReference>
<dbReference type="CDD" id="cd13319">
    <property type="entry name" value="PH_RARhoGAP"/>
    <property type="match status" value="1"/>
</dbReference>
<dbReference type="SMART" id="SM00324">
    <property type="entry name" value="RhoGAP"/>
    <property type="match status" value="1"/>
</dbReference>
<dbReference type="SUPFAM" id="SSF50729">
    <property type="entry name" value="PH domain-like"/>
    <property type="match status" value="1"/>
</dbReference>
<gene>
    <name evidence="8" type="ORF">EGK_06874</name>
</gene>
<dbReference type="InterPro" id="IPR047886">
    <property type="entry name" value="ARHGAP20-like_RhoGAP"/>
</dbReference>
<evidence type="ECO:0000256" key="3">
    <source>
        <dbReference type="ARBA" id="ARBA00055252"/>
    </source>
</evidence>
<dbReference type="PROSITE" id="PS50238">
    <property type="entry name" value="RHOGAP"/>
    <property type="match status" value="1"/>
</dbReference>
<feature type="compositionally biased region" description="Low complexity" evidence="6">
    <location>
        <begin position="1056"/>
        <end position="1083"/>
    </location>
</feature>
<dbReference type="CDD" id="cd04402">
    <property type="entry name" value="RhoGAP_ARHGAP20"/>
    <property type="match status" value="1"/>
</dbReference>
<dbReference type="InterPro" id="IPR008936">
    <property type="entry name" value="Rho_GTPase_activation_prot"/>
</dbReference>
<dbReference type="GO" id="GO:0007165">
    <property type="term" value="P:signal transduction"/>
    <property type="evidence" value="ECO:0007669"/>
    <property type="project" value="InterPro"/>
</dbReference>
<dbReference type="Pfam" id="PF00620">
    <property type="entry name" value="RhoGAP"/>
    <property type="match status" value="1"/>
</dbReference>
<dbReference type="InterPro" id="IPR047888">
    <property type="entry name" value="ARHGAP20_RA"/>
</dbReference>
<evidence type="ECO:0000256" key="5">
    <source>
        <dbReference type="ARBA" id="ARBA00083374"/>
    </source>
</evidence>
<evidence type="ECO:0000259" key="7">
    <source>
        <dbReference type="PROSITE" id="PS50238"/>
    </source>
</evidence>
<accession>G7NBZ8</accession>
<dbReference type="GO" id="GO:0035023">
    <property type="term" value="P:regulation of Rho protein signal transduction"/>
    <property type="evidence" value="ECO:0007669"/>
    <property type="project" value="InterPro"/>
</dbReference>
<feature type="compositionally biased region" description="Basic and acidic residues" evidence="6">
    <location>
        <begin position="1179"/>
        <end position="1188"/>
    </location>
</feature>
<dbReference type="CDD" id="cd17115">
    <property type="entry name" value="RA_RHG20"/>
    <property type="match status" value="1"/>
</dbReference>
<feature type="domain" description="Rho-GAP" evidence="7">
    <location>
        <begin position="448"/>
        <end position="634"/>
    </location>
</feature>
<proteinExistence type="predicted"/>
<evidence type="ECO:0000313" key="8">
    <source>
        <dbReference type="EMBL" id="EHH23407.1"/>
    </source>
</evidence>
<dbReference type="SUPFAM" id="SSF48350">
    <property type="entry name" value="GTPase activation domain, GAP"/>
    <property type="match status" value="1"/>
</dbReference>
<evidence type="ECO:0000256" key="6">
    <source>
        <dbReference type="SAM" id="MobiDB-lite"/>
    </source>
</evidence>
<feature type="region of interest" description="Disordered" evidence="6">
    <location>
        <begin position="1114"/>
        <end position="1136"/>
    </location>
</feature>
<dbReference type="PANTHER" id="PTHR23179">
    <property type="entry name" value="T-CELL ACTIVATION RHO GTPASE ACTIVATING PROTEIN-RELATED"/>
    <property type="match status" value="1"/>
</dbReference>
<evidence type="ECO:0000256" key="1">
    <source>
        <dbReference type="ARBA" id="ARBA00022468"/>
    </source>
</evidence>
<keyword evidence="2" id="KW-0597">Phosphoprotein</keyword>
<evidence type="ECO:0000256" key="4">
    <source>
        <dbReference type="ARBA" id="ARBA00070254"/>
    </source>
</evidence>
<evidence type="ECO:0000256" key="2">
    <source>
        <dbReference type="ARBA" id="ARBA00022553"/>
    </source>
</evidence>